<dbReference type="OrthoDB" id="9770427at2"/>
<evidence type="ECO:0000313" key="2">
    <source>
        <dbReference type="EMBL" id="RFA09778.1"/>
    </source>
</evidence>
<evidence type="ECO:0008006" key="4">
    <source>
        <dbReference type="Google" id="ProtNLM"/>
    </source>
</evidence>
<comment type="caution">
    <text evidence="2">The sequence shown here is derived from an EMBL/GenBank/DDBJ whole genome shotgun (WGS) entry which is preliminary data.</text>
</comment>
<dbReference type="Proteomes" id="UP000256486">
    <property type="component" value="Unassembled WGS sequence"/>
</dbReference>
<keyword evidence="3" id="KW-1185">Reference proteome</keyword>
<accession>A0A3E0VJV5</accession>
<protein>
    <recommendedName>
        <fullName evidence="4">Alpha/beta hydrolase</fullName>
    </recommendedName>
</protein>
<organism evidence="2 3">
    <name type="scientific">Subtercola boreus</name>
    <dbReference type="NCBI Taxonomy" id="120213"/>
    <lineage>
        <taxon>Bacteria</taxon>
        <taxon>Bacillati</taxon>
        <taxon>Actinomycetota</taxon>
        <taxon>Actinomycetes</taxon>
        <taxon>Micrococcales</taxon>
        <taxon>Microbacteriaceae</taxon>
        <taxon>Subtercola</taxon>
    </lineage>
</organism>
<sequence length="255" mass="27090">MNRLAKAGYWMLDYGYSARAEVGGILRPRGRRALVGPAGAGQGAGGGVDAGGGADAGGGPRPAGPVNVVLLPGVYERWHFMLPIMRRLARQGHPVHPVPELGRNVLPIADSARLLADRLAADDLRNVVLVAHSKGGLIGKYLMLRLDPEHRVERMIAVNSPFSGSTWARYLRLSSIRMFAADDLTVTFLGAPSPVNARITSVYGTFDQHVQAGSVLPGARNVQLPVAGHSRIIGSRALAALLDEELAEVAARLHP</sequence>
<dbReference type="AlphaFoldDB" id="A0A3E0VJV5"/>
<gene>
    <name evidence="2" type="ORF">B7R54_11610</name>
</gene>
<dbReference type="InterPro" id="IPR029058">
    <property type="entry name" value="AB_hydrolase_fold"/>
</dbReference>
<dbReference type="SUPFAM" id="SSF53474">
    <property type="entry name" value="alpha/beta-Hydrolases"/>
    <property type="match status" value="1"/>
</dbReference>
<name>A0A3E0VJV5_9MICO</name>
<feature type="compositionally biased region" description="Gly residues" evidence="1">
    <location>
        <begin position="38"/>
        <end position="59"/>
    </location>
</feature>
<dbReference type="RefSeq" id="WP_116415178.1">
    <property type="nucleotide sequence ID" value="NZ_NBWZ01000001.1"/>
</dbReference>
<reference evidence="2 3" key="1">
    <citation type="submission" date="2017-04" db="EMBL/GenBank/DDBJ databases">
        <title>Comparative genome analysis of Subtercola boreus.</title>
        <authorList>
            <person name="Cho Y.-J."/>
            <person name="Cho A."/>
            <person name="Kim O.-S."/>
            <person name="Lee J.-I."/>
        </authorList>
    </citation>
    <scope>NUCLEOTIDE SEQUENCE [LARGE SCALE GENOMIC DNA]</scope>
    <source>
        <strain evidence="2 3">K300</strain>
    </source>
</reference>
<dbReference type="Gene3D" id="3.40.50.1820">
    <property type="entry name" value="alpha/beta hydrolase"/>
    <property type="match status" value="1"/>
</dbReference>
<proteinExistence type="predicted"/>
<feature type="region of interest" description="Disordered" evidence="1">
    <location>
        <begin position="37"/>
        <end position="59"/>
    </location>
</feature>
<evidence type="ECO:0000256" key="1">
    <source>
        <dbReference type="SAM" id="MobiDB-lite"/>
    </source>
</evidence>
<dbReference type="EMBL" id="NBWZ01000001">
    <property type="protein sequence ID" value="RFA09778.1"/>
    <property type="molecule type" value="Genomic_DNA"/>
</dbReference>
<evidence type="ECO:0000313" key="3">
    <source>
        <dbReference type="Proteomes" id="UP000256486"/>
    </source>
</evidence>